<keyword evidence="1" id="KW-0145">Chemotaxis</keyword>
<reference evidence="7 8" key="1">
    <citation type="submission" date="2024-09" db="EMBL/GenBank/DDBJ databases">
        <title>Draft genome sequence of Candidatus Magnetaquicoccaceae bacterium FCR-1.</title>
        <authorList>
            <person name="Shimoshige H."/>
            <person name="Shimamura S."/>
            <person name="Taoka A."/>
            <person name="Kobayashi H."/>
            <person name="Maekawa T."/>
        </authorList>
    </citation>
    <scope>NUCLEOTIDE SEQUENCE [LARGE SCALE GENOMIC DNA]</scope>
    <source>
        <strain evidence="7 8">FCR-1</strain>
    </source>
</reference>
<feature type="transmembrane region" description="Helical" evidence="4">
    <location>
        <begin position="193"/>
        <end position="213"/>
    </location>
</feature>
<dbReference type="SUPFAM" id="SSF58104">
    <property type="entry name" value="Methyl-accepting chemotaxis protein (MCP) signaling domain"/>
    <property type="match status" value="1"/>
</dbReference>
<organism evidence="7 8">
    <name type="scientific">Candidatus Magnetaquiglobus chichijimensis</name>
    <dbReference type="NCBI Taxonomy" id="3141448"/>
    <lineage>
        <taxon>Bacteria</taxon>
        <taxon>Pseudomonadati</taxon>
        <taxon>Pseudomonadota</taxon>
        <taxon>Magnetococcia</taxon>
        <taxon>Magnetococcales</taxon>
        <taxon>Candidatus Magnetaquicoccaceae</taxon>
        <taxon>Candidatus Magnetaquiglobus</taxon>
    </lineage>
</organism>
<evidence type="ECO:0000313" key="7">
    <source>
        <dbReference type="EMBL" id="GAB0056451.1"/>
    </source>
</evidence>
<dbReference type="PANTHER" id="PTHR43531">
    <property type="entry name" value="PROTEIN ICFG"/>
    <property type="match status" value="1"/>
</dbReference>
<evidence type="ECO:0000256" key="2">
    <source>
        <dbReference type="ARBA" id="ARBA00029447"/>
    </source>
</evidence>
<dbReference type="PRINTS" id="PR00260">
    <property type="entry name" value="CHEMTRNSDUCR"/>
</dbReference>
<dbReference type="InterPro" id="IPR004089">
    <property type="entry name" value="MCPsignal_dom"/>
</dbReference>
<evidence type="ECO:0000259" key="5">
    <source>
        <dbReference type="PROSITE" id="PS50111"/>
    </source>
</evidence>
<dbReference type="Pfam" id="PF00672">
    <property type="entry name" value="HAMP"/>
    <property type="match status" value="1"/>
</dbReference>
<gene>
    <name evidence="7" type="ORF">SIID45300_00759</name>
</gene>
<feature type="domain" description="HAMP" evidence="6">
    <location>
        <begin position="218"/>
        <end position="272"/>
    </location>
</feature>
<dbReference type="EMBL" id="BAAFGK010000002">
    <property type="protein sequence ID" value="GAB0056451.1"/>
    <property type="molecule type" value="Genomic_DNA"/>
</dbReference>
<protein>
    <recommendedName>
        <fullName evidence="9">Methyl-accepting chemotaxis protein</fullName>
    </recommendedName>
</protein>
<comment type="caution">
    <text evidence="7">The sequence shown here is derived from an EMBL/GenBank/DDBJ whole genome shotgun (WGS) entry which is preliminary data.</text>
</comment>
<dbReference type="InterPro" id="IPR051310">
    <property type="entry name" value="MCP_chemotaxis"/>
</dbReference>
<keyword evidence="4" id="KW-0812">Transmembrane</keyword>
<evidence type="ECO:0000256" key="1">
    <source>
        <dbReference type="ARBA" id="ARBA00022500"/>
    </source>
</evidence>
<dbReference type="SMART" id="SM00283">
    <property type="entry name" value="MA"/>
    <property type="match status" value="1"/>
</dbReference>
<evidence type="ECO:0000256" key="3">
    <source>
        <dbReference type="PROSITE-ProRule" id="PRU00284"/>
    </source>
</evidence>
<dbReference type="PROSITE" id="PS50885">
    <property type="entry name" value="HAMP"/>
    <property type="match status" value="1"/>
</dbReference>
<dbReference type="PANTHER" id="PTHR43531:SF11">
    <property type="entry name" value="METHYL-ACCEPTING CHEMOTAXIS PROTEIN 3"/>
    <property type="match status" value="1"/>
</dbReference>
<dbReference type="InterPro" id="IPR004090">
    <property type="entry name" value="Chemotax_Me-accpt_rcpt"/>
</dbReference>
<dbReference type="Gene3D" id="1.10.287.950">
    <property type="entry name" value="Methyl-accepting chemotaxis protein"/>
    <property type="match status" value="1"/>
</dbReference>
<evidence type="ECO:0000313" key="8">
    <source>
        <dbReference type="Proteomes" id="UP001628193"/>
    </source>
</evidence>
<dbReference type="PROSITE" id="PS50111">
    <property type="entry name" value="CHEMOTAXIS_TRANSDUC_2"/>
    <property type="match status" value="1"/>
</dbReference>
<sequence length="521" mass="55668">MIRFAAVRDSIGLRLLLVAGVAGSLSLLGMGGIALYRMQAGMVEQSDQNIRQLTETAVRGIEAIMLGGNSDVARKYAESLKGVAGVERFQVLRLDGKEAFRDENGGTPGENGFVGFSQFDAGKVGPEMGQAVQGGQSVSMVSQGGDGFSRVSYWVPLLNKPECHACHGGDHKVRGVLHLTLSLGEAESRIQRVGWELAGALIVFLTLFLYALWEIFRRQVTRPLSRMSAVLEVIASGDLRTRLEVDAEARDEVSSIGRHVNTMADSLEGTILAVRGQSRTLAEGIGSFSRVREQLENGTGQTTSVSEEVARFMRVIIGGIWESVERSQGAEKVARQAAERAVEGGKTVREAIAAMTEVADKTGIIQEIARQTNLLALNAAIEAARAGDVGRGFAVVAGEVRKLAERSRAASEEIGRITGSTLSVARRVGEVLDQLVPAIIRTAEEVQRIDQLSGHQNDGAAHISEAVSRLDQVVRDSVLTSGRVSDIAGELLTASAELEQAIAVFKLQADGMDESGEGIPR</sequence>
<dbReference type="RefSeq" id="WP_420904158.1">
    <property type="nucleotide sequence ID" value="NZ_BAAFGK010000002.1"/>
</dbReference>
<dbReference type="InterPro" id="IPR003660">
    <property type="entry name" value="HAMP_dom"/>
</dbReference>
<proteinExistence type="inferred from homology"/>
<name>A0ABQ0C6D6_9PROT</name>
<dbReference type="Gene3D" id="3.30.450.290">
    <property type="match status" value="1"/>
</dbReference>
<feature type="domain" description="Methyl-accepting transducer" evidence="5">
    <location>
        <begin position="277"/>
        <end position="492"/>
    </location>
</feature>
<dbReference type="CDD" id="cd06225">
    <property type="entry name" value="HAMP"/>
    <property type="match status" value="1"/>
</dbReference>
<feature type="transmembrane region" description="Helical" evidence="4">
    <location>
        <begin position="12"/>
        <end position="36"/>
    </location>
</feature>
<dbReference type="Pfam" id="PF00015">
    <property type="entry name" value="MCPsignal"/>
    <property type="match status" value="1"/>
</dbReference>
<evidence type="ECO:0008006" key="9">
    <source>
        <dbReference type="Google" id="ProtNLM"/>
    </source>
</evidence>
<dbReference type="Proteomes" id="UP001628193">
    <property type="component" value="Unassembled WGS sequence"/>
</dbReference>
<evidence type="ECO:0000256" key="4">
    <source>
        <dbReference type="SAM" id="Phobius"/>
    </source>
</evidence>
<keyword evidence="3" id="KW-0807">Transducer</keyword>
<keyword evidence="4" id="KW-0472">Membrane</keyword>
<dbReference type="SMART" id="SM00304">
    <property type="entry name" value="HAMP"/>
    <property type="match status" value="1"/>
</dbReference>
<keyword evidence="4" id="KW-1133">Transmembrane helix</keyword>
<comment type="similarity">
    <text evidence="2">Belongs to the methyl-accepting chemotaxis (MCP) protein family.</text>
</comment>
<accession>A0ABQ0C6D6</accession>
<evidence type="ECO:0000259" key="6">
    <source>
        <dbReference type="PROSITE" id="PS50885"/>
    </source>
</evidence>
<keyword evidence="8" id="KW-1185">Reference proteome</keyword>